<dbReference type="InterPro" id="IPR002557">
    <property type="entry name" value="Chitin-bd_dom"/>
</dbReference>
<dbReference type="GO" id="GO:0008061">
    <property type="term" value="F:chitin binding"/>
    <property type="evidence" value="ECO:0007669"/>
    <property type="project" value="InterPro"/>
</dbReference>
<proteinExistence type="predicted"/>
<dbReference type="EMBL" id="MH170055">
    <property type="protein sequence ID" value="AXS01095.1"/>
    <property type="molecule type" value="Genomic_DNA"/>
</dbReference>
<accession>A0A346QVZ5</accession>
<evidence type="ECO:0000259" key="1">
    <source>
        <dbReference type="PROSITE" id="PS50940"/>
    </source>
</evidence>
<reference evidence="2" key="1">
    <citation type="journal article" date="2018" name="PLoS ONE">
        <title>Genomic analysis of an Argentinean isolate of Spodoptera frugiperda granulovirus reveals that various baculoviruses code for Lef-7 proteins with three F-box domains.</title>
        <authorList>
            <person name="Ferrelli M.L."/>
            <person name="Pidre M.L."/>
            <person name="Ghiringhelli P.D."/>
            <person name="Torres S."/>
            <person name="Fabre M.L."/>
            <person name="Masson T."/>
            <person name="Cedola M.T."/>
            <person name="Sciocco-Cap A."/>
            <person name="Romanowski V."/>
        </authorList>
    </citation>
    <scope>NUCLEOTIDE SEQUENCE</scope>
    <source>
        <strain evidence="2">ARG</strain>
    </source>
</reference>
<dbReference type="GO" id="GO:0005576">
    <property type="term" value="C:extracellular region"/>
    <property type="evidence" value="ECO:0007669"/>
    <property type="project" value="InterPro"/>
</dbReference>
<organism evidence="2">
    <name type="scientific">Spodoptera frugiperda granulovirus</name>
    <dbReference type="NCBI Taxonomy" id="307454"/>
    <lineage>
        <taxon>Viruses</taxon>
        <taxon>Viruses incertae sedis</taxon>
        <taxon>Naldaviricetes</taxon>
        <taxon>Lefavirales</taxon>
        <taxon>Baculoviridae</taxon>
        <taxon>Betabaculovirus</taxon>
        <taxon>Betabaculovirus spofrugiperdae</taxon>
    </lineage>
</organism>
<feature type="domain" description="Chitin-binding type-2" evidence="1">
    <location>
        <begin position="97"/>
        <end position="157"/>
    </location>
</feature>
<sequence>MIAKILLTLFLVVMVVVFIWSTSRPPPEAEIPDFPDMDIACPRRADPEDCRSYFDCLDIRYECGIMELFDTTTNQCRQFYYDVDCGNRPRPLEPTVTEICYPYVNGFLPFTHFLPRSTCNNYIDCNWSATIQRSCDWLSNFDDKTFQCVFQFQDCGNRT</sequence>
<name>A0A346QVZ5_9BBAC</name>
<evidence type="ECO:0000313" key="2">
    <source>
        <dbReference type="EMBL" id="AXS01095.1"/>
    </source>
</evidence>
<protein>
    <submittedName>
        <fullName evidence="2">Chtb-2b</fullName>
    </submittedName>
</protein>
<dbReference type="PROSITE" id="PS50940">
    <property type="entry name" value="CHIT_BIND_II"/>
    <property type="match status" value="1"/>
</dbReference>